<name>A7HPY7_PARL1</name>
<dbReference type="Pfam" id="PF05275">
    <property type="entry name" value="CopB"/>
    <property type="match status" value="1"/>
</dbReference>
<dbReference type="OrthoDB" id="9778934at2"/>
<organism evidence="2 3">
    <name type="scientific">Parvibaculum lavamentivorans (strain DS-1 / DSM 13023 / NCIMB 13966)</name>
    <dbReference type="NCBI Taxonomy" id="402881"/>
    <lineage>
        <taxon>Bacteria</taxon>
        <taxon>Pseudomonadati</taxon>
        <taxon>Pseudomonadota</taxon>
        <taxon>Alphaproteobacteria</taxon>
        <taxon>Hyphomicrobiales</taxon>
        <taxon>Parvibaculaceae</taxon>
        <taxon>Parvibaculum</taxon>
    </lineage>
</organism>
<dbReference type="HOGENOM" id="CLU_042913_1_0_5"/>
<dbReference type="STRING" id="402881.Plav_0347"/>
<dbReference type="eggNOG" id="COG3667">
    <property type="taxonomic scope" value="Bacteria"/>
</dbReference>
<dbReference type="GO" id="GO:0006878">
    <property type="term" value="P:intracellular copper ion homeostasis"/>
    <property type="evidence" value="ECO:0007669"/>
    <property type="project" value="InterPro"/>
</dbReference>
<sequence>MKNTLALALVLAVGAASASHAREAMPDDHGPDLFNMIKLEADYADAHDGLWNWNLDGWVGGDVDRLWIRSEGEIADGDVEKAEAQIFYGRNVHPFWDLLLGIRQDFEPDSETYLAAGAVGLAPYFFETEATAFLSTEGDLSARFEQGFDLPITQKLIAEPHVELNVFAQDVPERGIGAGFSSIEAGLQLRYEVVRKFAPYVDLVWERELGETASRARASGEDVEDTTLRVGVRAWF</sequence>
<dbReference type="EMBL" id="CP000774">
    <property type="protein sequence ID" value="ABS61970.1"/>
    <property type="molecule type" value="Genomic_DNA"/>
</dbReference>
<accession>A7HPY7</accession>
<keyword evidence="3" id="KW-1185">Reference proteome</keyword>
<dbReference type="Proteomes" id="UP000006377">
    <property type="component" value="Chromosome"/>
</dbReference>
<dbReference type="GO" id="GO:0009279">
    <property type="term" value="C:cell outer membrane"/>
    <property type="evidence" value="ECO:0007669"/>
    <property type="project" value="InterPro"/>
</dbReference>
<evidence type="ECO:0000313" key="3">
    <source>
        <dbReference type="Proteomes" id="UP000006377"/>
    </source>
</evidence>
<dbReference type="GO" id="GO:0005507">
    <property type="term" value="F:copper ion binding"/>
    <property type="evidence" value="ECO:0007669"/>
    <property type="project" value="InterPro"/>
</dbReference>
<dbReference type="KEGG" id="pla:Plav_0347"/>
<feature type="chain" id="PRO_5002710445" evidence="1">
    <location>
        <begin position="22"/>
        <end position="236"/>
    </location>
</feature>
<proteinExistence type="predicted"/>
<evidence type="ECO:0000313" key="2">
    <source>
        <dbReference type="EMBL" id="ABS61970.1"/>
    </source>
</evidence>
<reference evidence="2 3" key="1">
    <citation type="journal article" date="2011" name="Stand. Genomic Sci.">
        <title>Complete genome sequence of Parvibaculum lavamentivorans type strain (DS-1(T)).</title>
        <authorList>
            <person name="Schleheck D."/>
            <person name="Weiss M."/>
            <person name="Pitluck S."/>
            <person name="Bruce D."/>
            <person name="Land M.L."/>
            <person name="Han S."/>
            <person name="Saunders E."/>
            <person name="Tapia R."/>
            <person name="Detter C."/>
            <person name="Brettin T."/>
            <person name="Han J."/>
            <person name="Woyke T."/>
            <person name="Goodwin L."/>
            <person name="Pennacchio L."/>
            <person name="Nolan M."/>
            <person name="Cook A.M."/>
            <person name="Kjelleberg S."/>
            <person name="Thomas T."/>
        </authorList>
    </citation>
    <scope>NUCLEOTIDE SEQUENCE [LARGE SCALE GENOMIC DNA]</scope>
    <source>
        <strain evidence="3">DS-1 / DSM 13023 / NCIMB 13966</strain>
    </source>
</reference>
<gene>
    <name evidence="2" type="ordered locus">Plav_0347</name>
</gene>
<dbReference type="RefSeq" id="WP_011995261.1">
    <property type="nucleotide sequence ID" value="NC_009719.1"/>
</dbReference>
<protein>
    <submittedName>
        <fullName evidence="2">Copper resistance B</fullName>
    </submittedName>
</protein>
<evidence type="ECO:0000256" key="1">
    <source>
        <dbReference type="SAM" id="SignalP"/>
    </source>
</evidence>
<keyword evidence="1" id="KW-0732">Signal</keyword>
<dbReference type="InterPro" id="IPR007939">
    <property type="entry name" value="Cu-R_B_prcur"/>
</dbReference>
<dbReference type="AlphaFoldDB" id="A7HPY7"/>
<feature type="signal peptide" evidence="1">
    <location>
        <begin position="1"/>
        <end position="21"/>
    </location>
</feature>